<evidence type="ECO:0000313" key="2">
    <source>
        <dbReference type="Proteomes" id="UP000068067"/>
    </source>
</evidence>
<gene>
    <name evidence="1" type="ORF">CDES_07065</name>
</gene>
<dbReference type="RefSeq" id="WP_053544845.1">
    <property type="nucleotide sequence ID" value="NZ_CP009220.1"/>
</dbReference>
<evidence type="ECO:0000313" key="1">
    <source>
        <dbReference type="EMBL" id="ALC05826.1"/>
    </source>
</evidence>
<keyword evidence="2" id="KW-1185">Reference proteome</keyword>
<dbReference type="Proteomes" id="UP000068067">
    <property type="component" value="Chromosome"/>
</dbReference>
<dbReference type="PATRIC" id="fig|931089.4.peg.1428"/>
<sequence length="66" mass="7345">MLAVAKGDKAFWSELARRIAAQLTPTTSDEVLMQSSTLVRKITAWIKELDPTYTGEQAKTDYSPLT</sequence>
<dbReference type="AlphaFoldDB" id="A0A0M4CJC0"/>
<accession>A0A0M4CJC0</accession>
<dbReference type="STRING" id="931089.CDES_07065"/>
<organism evidence="1 2">
    <name type="scientific">Corynebacterium deserti GIMN1.010</name>
    <dbReference type="NCBI Taxonomy" id="931089"/>
    <lineage>
        <taxon>Bacteria</taxon>
        <taxon>Bacillati</taxon>
        <taxon>Actinomycetota</taxon>
        <taxon>Actinomycetes</taxon>
        <taxon>Mycobacteriales</taxon>
        <taxon>Corynebacteriaceae</taxon>
        <taxon>Corynebacterium</taxon>
    </lineage>
</organism>
<protein>
    <submittedName>
        <fullName evidence="1">Uncharacterized protein</fullName>
    </submittedName>
</protein>
<proteinExistence type="predicted"/>
<name>A0A0M4CJC0_9CORY</name>
<dbReference type="EMBL" id="CP009220">
    <property type="protein sequence ID" value="ALC05826.1"/>
    <property type="molecule type" value="Genomic_DNA"/>
</dbReference>
<reference evidence="1 2" key="1">
    <citation type="submission" date="2014-08" db="EMBL/GenBank/DDBJ databases">
        <title>Complete genome sequence of Corynebacterium deserti GIMN1.010 (=DSM 45689), isolated from desert sand in western China.</title>
        <authorList>
            <person name="Ruckert C."/>
            <person name="Albersmeier A."/>
            <person name="Kalinowski J."/>
        </authorList>
    </citation>
    <scope>NUCLEOTIDE SEQUENCE [LARGE SCALE GENOMIC DNA]</scope>
    <source>
        <strain evidence="1 2">GIMN1.010</strain>
    </source>
</reference>
<dbReference type="KEGG" id="cdx:CDES_07065"/>